<keyword evidence="2" id="KW-0732">Signal</keyword>
<dbReference type="Gene3D" id="1.25.40.10">
    <property type="entry name" value="Tetratricopeptide repeat domain"/>
    <property type="match status" value="1"/>
</dbReference>
<dbReference type="InterPro" id="IPR011990">
    <property type="entry name" value="TPR-like_helical_dom_sf"/>
</dbReference>
<feature type="domain" description="DUF6377" evidence="3">
    <location>
        <begin position="257"/>
        <end position="496"/>
    </location>
</feature>
<name>A0ABP7QSA2_9SPHI</name>
<accession>A0ABP7QSA2</accession>
<dbReference type="RefSeq" id="WP_259093967.1">
    <property type="nucleotide sequence ID" value="NZ_BAAAZC010000029.1"/>
</dbReference>
<organism evidence="4 5">
    <name type="scientific">Mucilaginibacter dorajii</name>
    <dbReference type="NCBI Taxonomy" id="692994"/>
    <lineage>
        <taxon>Bacteria</taxon>
        <taxon>Pseudomonadati</taxon>
        <taxon>Bacteroidota</taxon>
        <taxon>Sphingobacteriia</taxon>
        <taxon>Sphingobacteriales</taxon>
        <taxon>Sphingobacteriaceae</taxon>
        <taxon>Mucilaginibacter</taxon>
    </lineage>
</organism>
<dbReference type="EMBL" id="BAAAZC010000029">
    <property type="protein sequence ID" value="GAA3987335.1"/>
    <property type="molecule type" value="Genomic_DNA"/>
</dbReference>
<evidence type="ECO:0000259" key="3">
    <source>
        <dbReference type="Pfam" id="PF19904"/>
    </source>
</evidence>
<feature type="chain" id="PRO_5047123376" evidence="2">
    <location>
        <begin position="19"/>
        <end position="542"/>
    </location>
</feature>
<comment type="caution">
    <text evidence="4">The sequence shown here is derived from an EMBL/GenBank/DDBJ whole genome shotgun (WGS) entry which is preliminary data.</text>
</comment>
<dbReference type="Pfam" id="PF19904">
    <property type="entry name" value="DUF6377"/>
    <property type="match status" value="1"/>
</dbReference>
<evidence type="ECO:0000256" key="2">
    <source>
        <dbReference type="SAM" id="SignalP"/>
    </source>
</evidence>
<evidence type="ECO:0000313" key="4">
    <source>
        <dbReference type="EMBL" id="GAA3987335.1"/>
    </source>
</evidence>
<dbReference type="SUPFAM" id="SSF48452">
    <property type="entry name" value="TPR-like"/>
    <property type="match status" value="1"/>
</dbReference>
<evidence type="ECO:0000256" key="1">
    <source>
        <dbReference type="SAM" id="Phobius"/>
    </source>
</evidence>
<dbReference type="Proteomes" id="UP001500742">
    <property type="component" value="Unassembled WGS sequence"/>
</dbReference>
<evidence type="ECO:0000313" key="5">
    <source>
        <dbReference type="Proteomes" id="UP001500742"/>
    </source>
</evidence>
<gene>
    <name evidence="4" type="ORF">GCM10022210_44940</name>
</gene>
<keyword evidence="1" id="KW-1133">Transmembrane helix</keyword>
<reference evidence="5" key="1">
    <citation type="journal article" date="2019" name="Int. J. Syst. Evol. Microbiol.">
        <title>The Global Catalogue of Microorganisms (GCM) 10K type strain sequencing project: providing services to taxonomists for standard genome sequencing and annotation.</title>
        <authorList>
            <consortium name="The Broad Institute Genomics Platform"/>
            <consortium name="The Broad Institute Genome Sequencing Center for Infectious Disease"/>
            <person name="Wu L."/>
            <person name="Ma J."/>
        </authorList>
    </citation>
    <scope>NUCLEOTIDE SEQUENCE [LARGE SCALE GENOMIC DNA]</scope>
    <source>
        <strain evidence="5">JCM 16601</strain>
    </source>
</reference>
<feature type="signal peptide" evidence="2">
    <location>
        <begin position="1"/>
        <end position="18"/>
    </location>
</feature>
<keyword evidence="5" id="KW-1185">Reference proteome</keyword>
<proteinExistence type="predicted"/>
<keyword evidence="1" id="KW-0812">Transmembrane</keyword>
<dbReference type="InterPro" id="IPR045957">
    <property type="entry name" value="DUF6377"/>
</dbReference>
<feature type="transmembrane region" description="Helical" evidence="1">
    <location>
        <begin position="329"/>
        <end position="350"/>
    </location>
</feature>
<sequence>MKYFFCLLFLFSNFSVFALNTTDDLIDELKVEISKKSAYESIKESRINKLKLYRSRLPANDFEGQFYYLDGLYNEYKAYQFDSAYVYVDKMISLSKLKGDKPKEYYSYVKMAFILLSSGMFHEAFDFLNKVDVKALDNRAKIDYYFFLGRCNYDLANYSNDKYFTPRYIDEGNKAIDSAIAHCGTDFISRNYLLGLQKLQEKKYEEGKLWFSKLLEKDEVITMHLRAMVSCSLGLIYLETNQKSEGINLMIHSAIADVKSSTRETVALYTLANLLYKNGNIKDAYKFIQIAQDDADFYGARQRKIQIGAILPLIATAELNNSEHQKNQFLILLLTITTLALLVVFFLVMIGKQLKKLKIKEAIIEGKNLELNSINEKLWEDSKIKEEYIGQFFKEISGYILKLENLKISVNAKLSMKKYEAIHTLVDHIDIKKERKNLYYSFDHIFIKIFPNFINVFNELFDEKDKIWPDSDEVLNTDLRIFALIRMGISDNDTIAKILEYSVNTIYVYKMRIKAKSLHPEQFEKRIMDIRTIDPSTGLGLG</sequence>
<protein>
    <submittedName>
        <fullName evidence="4">DUF6377 domain-containing protein</fullName>
    </submittedName>
</protein>
<keyword evidence="1" id="KW-0472">Membrane</keyword>